<dbReference type="PRINTS" id="PR00727">
    <property type="entry name" value="LEADERPTASE"/>
</dbReference>
<dbReference type="InterPro" id="IPR019758">
    <property type="entry name" value="Pept_S26A_signal_pept_1_CS"/>
</dbReference>
<accession>A0A918VKH7</accession>
<dbReference type="PROSITE" id="PS00761">
    <property type="entry name" value="SPASE_I_3"/>
    <property type="match status" value="1"/>
</dbReference>
<gene>
    <name evidence="9" type="ORF">GCM10008090_11230</name>
</gene>
<dbReference type="PANTHER" id="PTHR43390:SF1">
    <property type="entry name" value="CHLOROPLAST PROCESSING PEPTIDASE"/>
    <property type="match status" value="1"/>
</dbReference>
<dbReference type="Pfam" id="PF10502">
    <property type="entry name" value="Peptidase_S26"/>
    <property type="match status" value="1"/>
</dbReference>
<dbReference type="InterPro" id="IPR019533">
    <property type="entry name" value="Peptidase_S26"/>
</dbReference>
<dbReference type="AlphaFoldDB" id="A0A918VKH7"/>
<sequence length="188" mass="20971">MLRKIGISLALVTAATAIGLYIINPSNTASNDPRARILGFATYRIPAQSMVPTLRPGDYIVAGTYAYWKSDPAVGDVITFRYPRKPDQNYVKRVVGLPGDTIRMAGTQVWRNGDLINEPYVQYLSANRARRGGQWVVPDGHYFVLGDNRDTSADSRYWGFLPRGHIIAKVNYVWLSDQDNTGPVKHGE</sequence>
<comment type="similarity">
    <text evidence="2 7">Belongs to the peptidase S26 family.</text>
</comment>
<dbReference type="InterPro" id="IPR019757">
    <property type="entry name" value="Pept_S26A_signal_pept_1_Lys-AS"/>
</dbReference>
<dbReference type="GO" id="GO:0009003">
    <property type="term" value="F:signal peptidase activity"/>
    <property type="evidence" value="ECO:0007669"/>
    <property type="project" value="UniProtKB-EC"/>
</dbReference>
<reference evidence="9" key="1">
    <citation type="journal article" date="2014" name="Int. J. Syst. Evol. Microbiol.">
        <title>Complete genome sequence of Corynebacterium casei LMG S-19264T (=DSM 44701T), isolated from a smear-ripened cheese.</title>
        <authorList>
            <consortium name="US DOE Joint Genome Institute (JGI-PGF)"/>
            <person name="Walter F."/>
            <person name="Albersmeier A."/>
            <person name="Kalinowski J."/>
            <person name="Ruckert C."/>
        </authorList>
    </citation>
    <scope>NUCLEOTIDE SEQUENCE</scope>
    <source>
        <strain evidence="9">KCTC 12711</strain>
    </source>
</reference>
<dbReference type="NCBIfam" id="TIGR02227">
    <property type="entry name" value="sigpep_I_bact"/>
    <property type="match status" value="1"/>
</dbReference>
<dbReference type="PROSITE" id="PS00760">
    <property type="entry name" value="SPASE_I_2"/>
    <property type="match status" value="1"/>
</dbReference>
<name>A0A918VKH7_9GAMM</name>
<evidence type="ECO:0000256" key="7">
    <source>
        <dbReference type="RuleBase" id="RU362042"/>
    </source>
</evidence>
<dbReference type="Proteomes" id="UP000614811">
    <property type="component" value="Unassembled WGS sequence"/>
</dbReference>
<evidence type="ECO:0000259" key="8">
    <source>
        <dbReference type="Pfam" id="PF10502"/>
    </source>
</evidence>
<evidence type="ECO:0000256" key="4">
    <source>
        <dbReference type="ARBA" id="ARBA00019232"/>
    </source>
</evidence>
<dbReference type="PANTHER" id="PTHR43390">
    <property type="entry name" value="SIGNAL PEPTIDASE I"/>
    <property type="match status" value="1"/>
</dbReference>
<keyword evidence="5 7" id="KW-0378">Hydrolase</keyword>
<reference evidence="9" key="2">
    <citation type="submission" date="2020-09" db="EMBL/GenBank/DDBJ databases">
        <authorList>
            <person name="Sun Q."/>
            <person name="Kim S."/>
        </authorList>
    </citation>
    <scope>NUCLEOTIDE SEQUENCE</scope>
    <source>
        <strain evidence="9">KCTC 12711</strain>
    </source>
</reference>
<protein>
    <recommendedName>
        <fullName evidence="4 7">Signal peptidase I</fullName>
        <ecNumber evidence="3 7">3.4.21.89</ecNumber>
    </recommendedName>
</protein>
<evidence type="ECO:0000256" key="2">
    <source>
        <dbReference type="ARBA" id="ARBA00009370"/>
    </source>
</evidence>
<dbReference type="GO" id="GO:0004252">
    <property type="term" value="F:serine-type endopeptidase activity"/>
    <property type="evidence" value="ECO:0007669"/>
    <property type="project" value="InterPro"/>
</dbReference>
<evidence type="ECO:0000313" key="10">
    <source>
        <dbReference type="Proteomes" id="UP000614811"/>
    </source>
</evidence>
<dbReference type="GO" id="GO:0016020">
    <property type="term" value="C:membrane"/>
    <property type="evidence" value="ECO:0007669"/>
    <property type="project" value="UniProtKB-SubCell"/>
</dbReference>
<comment type="caution">
    <text evidence="9">The sequence shown here is derived from an EMBL/GenBank/DDBJ whole genome shotgun (WGS) entry which is preliminary data.</text>
</comment>
<comment type="subcellular location">
    <subcellularLocation>
        <location evidence="7">Membrane</location>
        <topology evidence="7">Multi-pass membrane protein</topology>
    </subcellularLocation>
</comment>
<evidence type="ECO:0000256" key="6">
    <source>
        <dbReference type="PIRSR" id="PIRSR600223-1"/>
    </source>
</evidence>
<feature type="domain" description="Peptidase S26" evidence="8">
    <location>
        <begin position="36"/>
        <end position="174"/>
    </location>
</feature>
<keyword evidence="10" id="KW-1185">Reference proteome</keyword>
<dbReference type="EMBL" id="BMXA01000002">
    <property type="protein sequence ID" value="GHA03771.1"/>
    <property type="molecule type" value="Genomic_DNA"/>
</dbReference>
<keyword evidence="7" id="KW-0645">Protease</keyword>
<organism evidence="9 10">
    <name type="scientific">Arenicella chitinivorans</name>
    <dbReference type="NCBI Taxonomy" id="1329800"/>
    <lineage>
        <taxon>Bacteria</taxon>
        <taxon>Pseudomonadati</taxon>
        <taxon>Pseudomonadota</taxon>
        <taxon>Gammaproteobacteria</taxon>
        <taxon>Arenicellales</taxon>
        <taxon>Arenicellaceae</taxon>
        <taxon>Arenicella</taxon>
    </lineage>
</organism>
<evidence type="ECO:0000256" key="3">
    <source>
        <dbReference type="ARBA" id="ARBA00013208"/>
    </source>
</evidence>
<comment type="catalytic activity">
    <reaction evidence="1 7">
        <text>Cleavage of hydrophobic, N-terminal signal or leader sequences from secreted and periplasmic proteins.</text>
        <dbReference type="EC" id="3.4.21.89"/>
    </reaction>
</comment>
<dbReference type="InterPro" id="IPR000223">
    <property type="entry name" value="Pept_S26A_signal_pept_1"/>
</dbReference>
<dbReference type="RefSeq" id="WP_189399066.1">
    <property type="nucleotide sequence ID" value="NZ_BMXA01000002.1"/>
</dbReference>
<dbReference type="GO" id="GO:0006465">
    <property type="term" value="P:signal peptide processing"/>
    <property type="evidence" value="ECO:0007669"/>
    <property type="project" value="InterPro"/>
</dbReference>
<evidence type="ECO:0000256" key="1">
    <source>
        <dbReference type="ARBA" id="ARBA00000677"/>
    </source>
</evidence>
<evidence type="ECO:0000256" key="5">
    <source>
        <dbReference type="ARBA" id="ARBA00022801"/>
    </source>
</evidence>
<evidence type="ECO:0000313" key="9">
    <source>
        <dbReference type="EMBL" id="GHA03771.1"/>
    </source>
</evidence>
<feature type="active site" evidence="6">
    <location>
        <position position="49"/>
    </location>
</feature>
<proteinExistence type="inferred from homology"/>
<dbReference type="Gene3D" id="2.10.109.10">
    <property type="entry name" value="Umud Fragment, subunit A"/>
    <property type="match status" value="1"/>
</dbReference>
<dbReference type="InterPro" id="IPR036286">
    <property type="entry name" value="LexA/Signal_pep-like_sf"/>
</dbReference>
<dbReference type="EC" id="3.4.21.89" evidence="3 7"/>
<dbReference type="CDD" id="cd06530">
    <property type="entry name" value="S26_SPase_I"/>
    <property type="match status" value="1"/>
</dbReference>
<feature type="active site" evidence="6">
    <location>
        <position position="92"/>
    </location>
</feature>
<dbReference type="SUPFAM" id="SSF51306">
    <property type="entry name" value="LexA/Signal peptidase"/>
    <property type="match status" value="1"/>
</dbReference>